<feature type="transmembrane region" description="Helical" evidence="2">
    <location>
        <begin position="28"/>
        <end position="47"/>
    </location>
</feature>
<comment type="caution">
    <text evidence="3">The sequence shown here is derived from an EMBL/GenBank/DDBJ whole genome shotgun (WGS) entry which is preliminary data.</text>
</comment>
<dbReference type="RefSeq" id="WP_136574476.1">
    <property type="nucleotide sequence ID" value="NZ_STFG01000021.1"/>
</dbReference>
<feature type="transmembrane region" description="Helical" evidence="2">
    <location>
        <begin position="53"/>
        <end position="76"/>
    </location>
</feature>
<protein>
    <submittedName>
        <fullName evidence="3">TIGR03750 family conjugal transfer protein</fullName>
    </submittedName>
</protein>
<keyword evidence="2" id="KW-0812">Transmembrane</keyword>
<dbReference type="EMBL" id="STFG01000021">
    <property type="protein sequence ID" value="THT98404.1"/>
    <property type="molecule type" value="Genomic_DNA"/>
</dbReference>
<dbReference type="OrthoDB" id="8907898at2"/>
<dbReference type="AlphaFoldDB" id="A0A4S8EX10"/>
<reference evidence="3 4" key="1">
    <citation type="journal article" date="2015" name="Antonie Van Leeuwenhoek">
        <title>Lampropedia puyangensis sp. nov., isolated from symptomatic bark of Populus ? euramericana canker and emended description of Lampropedia hyalina (Ehrenberg 1832) Lee et al. 2004.</title>
        <authorList>
            <person name="Li Y."/>
            <person name="Wang T."/>
            <person name="Piao C.G."/>
            <person name="Wang L.F."/>
            <person name="Tian G.Z."/>
            <person name="Zhu T.H."/>
            <person name="Guo M.W."/>
        </authorList>
    </citation>
    <scope>NUCLEOTIDE SEQUENCE [LARGE SCALE GENOMIC DNA]</scope>
    <source>
        <strain evidence="3 4">2-bin</strain>
    </source>
</reference>
<evidence type="ECO:0000256" key="1">
    <source>
        <dbReference type="SAM" id="MobiDB-lite"/>
    </source>
</evidence>
<name>A0A4S8EX10_9BURK</name>
<evidence type="ECO:0000313" key="3">
    <source>
        <dbReference type="EMBL" id="THT98404.1"/>
    </source>
</evidence>
<dbReference type="NCBIfam" id="TIGR03750">
    <property type="entry name" value="conj_TIGR03750"/>
    <property type="match status" value="1"/>
</dbReference>
<feature type="region of interest" description="Disordered" evidence="1">
    <location>
        <begin position="131"/>
        <end position="155"/>
    </location>
</feature>
<keyword evidence="4" id="KW-1185">Reference proteome</keyword>
<dbReference type="InterPro" id="IPR021877">
    <property type="entry name" value="DUF3487"/>
</dbReference>
<evidence type="ECO:0000256" key="2">
    <source>
        <dbReference type="SAM" id="Phobius"/>
    </source>
</evidence>
<organism evidence="3 4">
    <name type="scientific">Lampropedia puyangensis</name>
    <dbReference type="NCBI Taxonomy" id="1330072"/>
    <lineage>
        <taxon>Bacteria</taxon>
        <taxon>Pseudomonadati</taxon>
        <taxon>Pseudomonadota</taxon>
        <taxon>Betaproteobacteria</taxon>
        <taxon>Burkholderiales</taxon>
        <taxon>Comamonadaceae</taxon>
        <taxon>Lampropedia</taxon>
    </lineage>
</organism>
<proteinExistence type="predicted"/>
<feature type="compositionally biased region" description="Polar residues" evidence="1">
    <location>
        <begin position="134"/>
        <end position="146"/>
    </location>
</feature>
<accession>A0A4S8EX10</accession>
<dbReference type="Proteomes" id="UP000308917">
    <property type="component" value="Unassembled WGS sequence"/>
</dbReference>
<gene>
    <name evidence="3" type="ORF">E9531_14415</name>
</gene>
<keyword evidence="2" id="KW-0472">Membrane</keyword>
<evidence type="ECO:0000313" key="4">
    <source>
        <dbReference type="Proteomes" id="UP000308917"/>
    </source>
</evidence>
<keyword evidence="2" id="KW-1133">Transmembrane helix</keyword>
<sequence length="155" mass="17315">MQDRAPLTDLINAEPAIFQGMTVTEAKVIGAVSMVLFLTLGTVLFAMTGFWQFIVVCGIFGPLVLMWFASAQLAMVKRGRPDGYYSQAIHLWLTEKGLGRSHFIRHNGYWALGRTLDFSLSAPYEFPSAESFKQPLTDNSVTSTPKSDQEEHENH</sequence>
<dbReference type="Pfam" id="PF11990">
    <property type="entry name" value="DUF3487"/>
    <property type="match status" value="1"/>
</dbReference>